<protein>
    <submittedName>
        <fullName evidence="1">Uncharacterized protein</fullName>
    </submittedName>
</protein>
<sequence>MPVSDIERAMSPQMGLPNDLMLKLMHQHIEQVAEHARVRKEAKDSKKASK</sequence>
<proteinExistence type="predicted"/>
<gene>
    <name evidence="1" type="ORF">ACFQ5K_07095</name>
</gene>
<dbReference type="Proteomes" id="UP001597212">
    <property type="component" value="Unassembled WGS sequence"/>
</dbReference>
<reference evidence="2" key="1">
    <citation type="journal article" date="2019" name="Int. J. Syst. Evol. Microbiol.">
        <title>The Global Catalogue of Microorganisms (GCM) 10K type strain sequencing project: providing services to taxonomists for standard genome sequencing and annotation.</title>
        <authorList>
            <consortium name="The Broad Institute Genomics Platform"/>
            <consortium name="The Broad Institute Genome Sequencing Center for Infectious Disease"/>
            <person name="Wu L."/>
            <person name="Ma J."/>
        </authorList>
    </citation>
    <scope>NUCLEOTIDE SEQUENCE [LARGE SCALE GENOMIC DNA]</scope>
    <source>
        <strain evidence="2">CCM 8912</strain>
    </source>
</reference>
<name>A0ABW4CXC8_9LACO</name>
<keyword evidence="2" id="KW-1185">Reference proteome</keyword>
<dbReference type="RefSeq" id="WP_164506243.1">
    <property type="nucleotide sequence ID" value="NZ_JBHTOK010000061.1"/>
</dbReference>
<evidence type="ECO:0000313" key="1">
    <source>
        <dbReference type="EMBL" id="MFD1441135.1"/>
    </source>
</evidence>
<organism evidence="1 2">
    <name type="scientific">Lacticaseibacillus hegangensis</name>
    <dbReference type="NCBI Taxonomy" id="2486010"/>
    <lineage>
        <taxon>Bacteria</taxon>
        <taxon>Bacillati</taxon>
        <taxon>Bacillota</taxon>
        <taxon>Bacilli</taxon>
        <taxon>Lactobacillales</taxon>
        <taxon>Lactobacillaceae</taxon>
        <taxon>Lacticaseibacillus</taxon>
    </lineage>
</organism>
<comment type="caution">
    <text evidence="1">The sequence shown here is derived from an EMBL/GenBank/DDBJ whole genome shotgun (WGS) entry which is preliminary data.</text>
</comment>
<accession>A0ABW4CXC8</accession>
<dbReference type="EMBL" id="JBHTOK010000061">
    <property type="protein sequence ID" value="MFD1441135.1"/>
    <property type="molecule type" value="Genomic_DNA"/>
</dbReference>
<evidence type="ECO:0000313" key="2">
    <source>
        <dbReference type="Proteomes" id="UP001597212"/>
    </source>
</evidence>